<dbReference type="AlphaFoldDB" id="A0A3N9WN50"/>
<comment type="caution">
    <text evidence="1">The sequence shown here is derived from an EMBL/GenBank/DDBJ whole genome shotgun (WGS) entry which is preliminary data.</text>
</comment>
<dbReference type="OrthoDB" id="3475539at2"/>
<evidence type="ECO:0000313" key="2">
    <source>
        <dbReference type="Proteomes" id="UP000266889"/>
    </source>
</evidence>
<dbReference type="Proteomes" id="UP000266889">
    <property type="component" value="Unassembled WGS sequence"/>
</dbReference>
<proteinExistence type="predicted"/>
<evidence type="ECO:0000313" key="1">
    <source>
        <dbReference type="EMBL" id="RQX02238.1"/>
    </source>
</evidence>
<dbReference type="InterPro" id="IPR045732">
    <property type="entry name" value="DUF6086"/>
</dbReference>
<dbReference type="RefSeq" id="WP_124862203.1">
    <property type="nucleotide sequence ID" value="NZ_JBIALA010000007.1"/>
</dbReference>
<gene>
    <name evidence="1" type="ORF">DLJ58_31570</name>
</gene>
<protein>
    <submittedName>
        <fullName evidence="1">Uncharacterized protein</fullName>
    </submittedName>
</protein>
<name>A0A3N9WN50_9ACTN</name>
<sequence length="120" mass="12693">MSYPFQTAQTRVWDPALRVGQVYLGQARSVAEVVGAPSGLTPLRNGSCDLDPATFATFVDRLIRFYNEGRHPTLAQLLRGVLLVSLVLLQRAGGPPPPPGSAALDALLAEAAALEPTMPA</sequence>
<accession>A0A3N9WN50</accession>
<dbReference type="EMBL" id="QGSY01000317">
    <property type="protein sequence ID" value="RQX02238.1"/>
    <property type="molecule type" value="Genomic_DNA"/>
</dbReference>
<keyword evidence="2" id="KW-1185">Reference proteome</keyword>
<reference evidence="1 2" key="1">
    <citation type="submission" date="2018-05" db="EMBL/GenBank/DDBJ databases">
        <title>Micromonospora from Atacama Desert.</title>
        <authorList>
            <person name="Carro L."/>
            <person name="Goodfellow M."/>
            <person name="Klenk H.-P."/>
        </authorList>
    </citation>
    <scope>NUCLEOTIDE SEQUENCE [LARGE SCALE GENOMIC DNA]</scope>
    <source>
        <strain evidence="1 2">LB32</strain>
    </source>
</reference>
<organism evidence="1 2">
    <name type="scientific">Micromonospora arida</name>
    <dbReference type="NCBI Taxonomy" id="2203715"/>
    <lineage>
        <taxon>Bacteria</taxon>
        <taxon>Bacillati</taxon>
        <taxon>Actinomycetota</taxon>
        <taxon>Actinomycetes</taxon>
        <taxon>Micromonosporales</taxon>
        <taxon>Micromonosporaceae</taxon>
        <taxon>Micromonospora</taxon>
    </lineage>
</organism>
<dbReference type="Pfam" id="PF19564">
    <property type="entry name" value="DUF6086"/>
    <property type="match status" value="1"/>
</dbReference>